<reference evidence="1" key="1">
    <citation type="submission" date="2023-04" db="EMBL/GenBank/DDBJ databases">
        <authorList>
            <person name="Vijverberg K."/>
            <person name="Xiong W."/>
            <person name="Schranz E."/>
        </authorList>
    </citation>
    <scope>NUCLEOTIDE SEQUENCE</scope>
</reference>
<dbReference type="AlphaFoldDB" id="A0AA35Z2H0"/>
<sequence length="179" mass="19310">MPSSEEVIRILDYNTPRSEGIIGAPKQPIINKGPIGIGPTEPPHVYRVLSHLGSDLDWVVKDGVVRNIEKIIELPNFFQGVGRIKNICFVAGYESGREALRKAVVVGTFNPSAASSTSSHSREMVEVFDSFISRDYASMMKLGSLDLDFLCQLCAYDDHGGVGPSSNAKIIGLDGGASK</sequence>
<name>A0AA35Z2H0_LACSI</name>
<proteinExistence type="predicted"/>
<evidence type="ECO:0000313" key="2">
    <source>
        <dbReference type="Proteomes" id="UP001177003"/>
    </source>
</evidence>
<evidence type="ECO:0000313" key="1">
    <source>
        <dbReference type="EMBL" id="CAI9284663.1"/>
    </source>
</evidence>
<protein>
    <submittedName>
        <fullName evidence="1">Uncharacterized protein</fullName>
    </submittedName>
</protein>
<gene>
    <name evidence="1" type="ORF">LSALG_LOCUS24177</name>
</gene>
<keyword evidence="2" id="KW-1185">Reference proteome</keyword>
<dbReference type="EMBL" id="OX465081">
    <property type="protein sequence ID" value="CAI9284663.1"/>
    <property type="molecule type" value="Genomic_DNA"/>
</dbReference>
<dbReference type="Proteomes" id="UP001177003">
    <property type="component" value="Chromosome 5"/>
</dbReference>
<accession>A0AA35Z2H0</accession>
<organism evidence="1 2">
    <name type="scientific">Lactuca saligna</name>
    <name type="common">Willowleaf lettuce</name>
    <dbReference type="NCBI Taxonomy" id="75948"/>
    <lineage>
        <taxon>Eukaryota</taxon>
        <taxon>Viridiplantae</taxon>
        <taxon>Streptophyta</taxon>
        <taxon>Embryophyta</taxon>
        <taxon>Tracheophyta</taxon>
        <taxon>Spermatophyta</taxon>
        <taxon>Magnoliopsida</taxon>
        <taxon>eudicotyledons</taxon>
        <taxon>Gunneridae</taxon>
        <taxon>Pentapetalae</taxon>
        <taxon>asterids</taxon>
        <taxon>campanulids</taxon>
        <taxon>Asterales</taxon>
        <taxon>Asteraceae</taxon>
        <taxon>Cichorioideae</taxon>
        <taxon>Cichorieae</taxon>
        <taxon>Lactucinae</taxon>
        <taxon>Lactuca</taxon>
    </lineage>
</organism>